<evidence type="ECO:0000313" key="1">
    <source>
        <dbReference type="EMBL" id="MBX51597.1"/>
    </source>
</evidence>
<name>A0A2P2PA70_RHIMU</name>
<sequence>MLSSPTCMDVLKGGMKRPLLQS</sequence>
<accession>A0A2P2PA70</accession>
<dbReference type="AlphaFoldDB" id="A0A2P2PA70"/>
<proteinExistence type="predicted"/>
<reference evidence="1" key="1">
    <citation type="submission" date="2018-02" db="EMBL/GenBank/DDBJ databases">
        <title>Rhizophora mucronata_Transcriptome.</title>
        <authorList>
            <person name="Meera S.P."/>
            <person name="Sreeshan A."/>
            <person name="Augustine A."/>
        </authorList>
    </citation>
    <scope>NUCLEOTIDE SEQUENCE</scope>
    <source>
        <tissue evidence="1">Leaf</tissue>
    </source>
</reference>
<organism evidence="1">
    <name type="scientific">Rhizophora mucronata</name>
    <name type="common">Asiatic mangrove</name>
    <dbReference type="NCBI Taxonomy" id="61149"/>
    <lineage>
        <taxon>Eukaryota</taxon>
        <taxon>Viridiplantae</taxon>
        <taxon>Streptophyta</taxon>
        <taxon>Embryophyta</taxon>
        <taxon>Tracheophyta</taxon>
        <taxon>Spermatophyta</taxon>
        <taxon>Magnoliopsida</taxon>
        <taxon>eudicotyledons</taxon>
        <taxon>Gunneridae</taxon>
        <taxon>Pentapetalae</taxon>
        <taxon>rosids</taxon>
        <taxon>fabids</taxon>
        <taxon>Malpighiales</taxon>
        <taxon>Rhizophoraceae</taxon>
        <taxon>Rhizophora</taxon>
    </lineage>
</organism>
<protein>
    <submittedName>
        <fullName evidence="1">Uncharacterized protein</fullName>
    </submittedName>
</protein>
<dbReference type="EMBL" id="GGEC01071113">
    <property type="protein sequence ID" value="MBX51597.1"/>
    <property type="molecule type" value="Transcribed_RNA"/>
</dbReference>